<sequence length="123" mass="13582">MLRIVLVIKDSSQVPASIISKISRLSGKGLMEVKGAIAGHVPVLDKPLFDRLDSSPARDILSLLSDLEASNIPYKASELSGRDVYNERNTYFEITSTKLKNIINAREQSIEQQRAIGSLEDPE</sequence>
<evidence type="ECO:0000313" key="2">
    <source>
        <dbReference type="Proteomes" id="UP001057520"/>
    </source>
</evidence>
<keyword evidence="2" id="KW-1185">Reference proteome</keyword>
<dbReference type="Proteomes" id="UP001057520">
    <property type="component" value="Chromosome"/>
</dbReference>
<dbReference type="EMBL" id="CP096040">
    <property type="protein sequence ID" value="USQ96571.1"/>
    <property type="molecule type" value="Genomic_DNA"/>
</dbReference>
<proteinExistence type="predicted"/>
<organism evidence="1 2">
    <name type="scientific">Caulobacter segnis</name>
    <dbReference type="NCBI Taxonomy" id="88688"/>
    <lineage>
        <taxon>Bacteria</taxon>
        <taxon>Pseudomonadati</taxon>
        <taxon>Pseudomonadota</taxon>
        <taxon>Alphaproteobacteria</taxon>
        <taxon>Caulobacterales</taxon>
        <taxon>Caulobacteraceae</taxon>
        <taxon>Caulobacter</taxon>
    </lineage>
</organism>
<reference evidence="1 2" key="1">
    <citation type="submission" date="2022-04" db="EMBL/GenBank/DDBJ databases">
        <title>Genome sequence of soybean root-associated Caulobacter segnis RL271.</title>
        <authorList>
            <person name="Longley R."/>
            <person name="Bonito G."/>
            <person name="Trigodet F."/>
            <person name="Crosson S."/>
            <person name="Fiebig A."/>
        </authorList>
    </citation>
    <scope>NUCLEOTIDE SEQUENCE [LARGE SCALE GENOMIC DNA]</scope>
    <source>
        <strain evidence="1 2">RL271</strain>
    </source>
</reference>
<protein>
    <submittedName>
        <fullName evidence="1">Uncharacterized protein</fullName>
    </submittedName>
</protein>
<evidence type="ECO:0000313" key="1">
    <source>
        <dbReference type="EMBL" id="USQ96571.1"/>
    </source>
</evidence>
<gene>
    <name evidence="1" type="ORF">MZV50_02960</name>
</gene>
<accession>A0ABY4ZV13</accession>
<name>A0ABY4ZV13_9CAUL</name>